<reference evidence="3" key="1">
    <citation type="submission" date="2023-03" db="EMBL/GenBank/DDBJ databases">
        <title>Edaphobacter sp.</title>
        <authorList>
            <person name="Huber K.J."/>
            <person name="Papendorf J."/>
            <person name="Pilke C."/>
            <person name="Bunk B."/>
            <person name="Sproeer C."/>
            <person name="Pester M."/>
        </authorList>
    </citation>
    <scope>NUCLEOTIDE SEQUENCE</scope>
    <source>
        <strain evidence="3">DSM 110680</strain>
    </source>
</reference>
<organism evidence="3">
    <name type="scientific">Telmatobacter sp. DSM 110680</name>
    <dbReference type="NCBI Taxonomy" id="3036704"/>
    <lineage>
        <taxon>Bacteria</taxon>
        <taxon>Pseudomonadati</taxon>
        <taxon>Acidobacteriota</taxon>
        <taxon>Terriglobia</taxon>
        <taxon>Terriglobales</taxon>
        <taxon>Acidobacteriaceae</taxon>
        <taxon>Telmatobacter</taxon>
    </lineage>
</organism>
<feature type="domain" description="Amine oxidase" evidence="2">
    <location>
        <begin position="16"/>
        <end position="379"/>
    </location>
</feature>
<sequence>MMKHNGRKIVIVGGGIAGLCAAVYALKCGYETEILELHDMAGGLAMSWRRGPYTFETCLHWLIGSNPHGEFHEQWKEVFDIDRLKFINPREFVRIETEKGDCLRIYTNADLLEAELMARAPQDEETIHDFIHSMRSLGKFKMLDPSGNLAQNWLPMLQDVPMFPLLRRLGKMSGEEYAQRFSDPLLRQFFSTGDVGRLTAIAMVLSLGWMNESNAGYCIGGSQAMIRLIEEKIRSLGGRIRCKARVQQILVERDLAVGVQLESGERVLADWVISAADGHATIFNMLGGKYVDPTIRKIYDERNTFASYLQVSLGLAMNLSGEPAMLTRIIEDPIRIDPETETSHVAFRFFHYDPTFAPPGKTAVTCVLPTRNHKYWDDMRNSDPAQYRIEKARVAEAVINVLEKRIPNIRKAIEVIDVSTPASVIRYTGNWKGSMEGWLMEPGGGIKPLPNTLPGLGRFMMVGQWIMPGGGLPSGPMTARPAIKTICRQDHVLFDVHPEPEAAVA</sequence>
<evidence type="ECO:0000259" key="2">
    <source>
        <dbReference type="Pfam" id="PF01593"/>
    </source>
</evidence>
<evidence type="ECO:0000313" key="3">
    <source>
        <dbReference type="EMBL" id="XBH16221.1"/>
    </source>
</evidence>
<gene>
    <name evidence="3" type="ORF">P8935_16790</name>
</gene>
<dbReference type="Gene3D" id="3.50.50.60">
    <property type="entry name" value="FAD/NAD(P)-binding domain"/>
    <property type="match status" value="2"/>
</dbReference>
<dbReference type="InterPro" id="IPR002937">
    <property type="entry name" value="Amino_oxidase"/>
</dbReference>
<dbReference type="AlphaFoldDB" id="A0AAU7DFV2"/>
<protein>
    <submittedName>
        <fullName evidence="3">NAD(P)/FAD-dependent oxidoreductase</fullName>
    </submittedName>
</protein>
<dbReference type="PANTHER" id="PTHR43734">
    <property type="entry name" value="PHYTOENE DESATURASE"/>
    <property type="match status" value="1"/>
</dbReference>
<name>A0AAU7DFV2_9BACT</name>
<dbReference type="SUPFAM" id="SSF51905">
    <property type="entry name" value="FAD/NAD(P)-binding domain"/>
    <property type="match status" value="1"/>
</dbReference>
<dbReference type="Pfam" id="PF01593">
    <property type="entry name" value="Amino_oxidase"/>
    <property type="match status" value="1"/>
</dbReference>
<accession>A0AAU7DFV2</accession>
<dbReference type="EMBL" id="CP121196">
    <property type="protein sequence ID" value="XBH16221.1"/>
    <property type="molecule type" value="Genomic_DNA"/>
</dbReference>
<dbReference type="RefSeq" id="WP_348261448.1">
    <property type="nucleotide sequence ID" value="NZ_CP121196.1"/>
</dbReference>
<proteinExistence type="inferred from homology"/>
<dbReference type="PANTHER" id="PTHR43734:SF1">
    <property type="entry name" value="PHYTOENE DESATURASE"/>
    <property type="match status" value="1"/>
</dbReference>
<evidence type="ECO:0000256" key="1">
    <source>
        <dbReference type="ARBA" id="ARBA00006046"/>
    </source>
</evidence>
<dbReference type="GO" id="GO:0016491">
    <property type="term" value="F:oxidoreductase activity"/>
    <property type="evidence" value="ECO:0007669"/>
    <property type="project" value="InterPro"/>
</dbReference>
<comment type="similarity">
    <text evidence="1">Belongs to the carotenoid/retinoid oxidoreductase family.</text>
</comment>
<dbReference type="InterPro" id="IPR036188">
    <property type="entry name" value="FAD/NAD-bd_sf"/>
</dbReference>